<sequence length="258" mass="29489">MCKKAILVVSFGTSHNETRKKTIEQIEKDIGETYPEFKIYRAFTSNMIINILKRRDGMIVNTVTEAMEQMYMDGIDEVIVQPTHIINGIENDNMIVAIQNWRSRFRSVKIGTPLLTSMQDYYEVITGLVSELPVIQKDEAVVYMGHGTTHYSNTSYAALEYMFRDYGHEDIYVATVEAYPALENVIKQLKKKNYKKVILIPFMIVSGDHAQNDMAGSEESSWKTRLESQGYEVRCSLKGLGEYKSIRNIFTGHVAKAN</sequence>
<feature type="active site" description="Proton acceptor" evidence="1">
    <location>
        <position position="146"/>
    </location>
</feature>
<evidence type="ECO:0000256" key="1">
    <source>
        <dbReference type="PIRSR" id="PIRSR033579-1"/>
    </source>
</evidence>
<dbReference type="InterPro" id="IPR010388">
    <property type="entry name" value="Anaerobic_Co-chelatase"/>
</dbReference>
<keyword evidence="2" id="KW-0170">Cobalt</keyword>
<accession>A0A6P1TN34</accession>
<keyword evidence="2" id="KW-0479">Metal-binding</keyword>
<dbReference type="Gene3D" id="3.40.50.1400">
    <property type="match status" value="2"/>
</dbReference>
<gene>
    <name evidence="3" type="ORF">Ana3638_11070</name>
</gene>
<dbReference type="CDD" id="cd03413">
    <property type="entry name" value="CbiK_C"/>
    <property type="match status" value="1"/>
</dbReference>
<dbReference type="PANTHER" id="PTHR33542">
    <property type="entry name" value="SIROHYDROCHLORIN FERROCHELATASE, CHLOROPLASTIC"/>
    <property type="match status" value="1"/>
</dbReference>
<dbReference type="GO" id="GO:0019251">
    <property type="term" value="P:anaerobic cobalamin biosynthetic process"/>
    <property type="evidence" value="ECO:0007669"/>
    <property type="project" value="InterPro"/>
</dbReference>
<dbReference type="EMBL" id="CP048000">
    <property type="protein sequence ID" value="QHQ61246.1"/>
    <property type="molecule type" value="Genomic_DNA"/>
</dbReference>
<dbReference type="InterPro" id="IPR050963">
    <property type="entry name" value="Sirohydro_Cobaltochel/CbiX"/>
</dbReference>
<dbReference type="CDD" id="cd03412">
    <property type="entry name" value="CbiK_N"/>
    <property type="match status" value="1"/>
</dbReference>
<feature type="binding site" evidence="2">
    <location>
        <position position="177"/>
    </location>
    <ligand>
        <name>Co(2+)</name>
        <dbReference type="ChEBI" id="CHEBI:48828"/>
    </ligand>
</feature>
<feature type="binding site" evidence="2">
    <location>
        <position position="209"/>
    </location>
    <ligand>
        <name>Co(2+)</name>
        <dbReference type="ChEBI" id="CHEBI:48828"/>
    </ligand>
</feature>
<name>A0A6P1TN34_9FIRM</name>
<evidence type="ECO:0000256" key="2">
    <source>
        <dbReference type="PIRSR" id="PIRSR033579-3"/>
    </source>
</evidence>
<keyword evidence="4" id="KW-1185">Reference proteome</keyword>
<dbReference type="Proteomes" id="UP000464314">
    <property type="component" value="Chromosome"/>
</dbReference>
<evidence type="ECO:0000313" key="4">
    <source>
        <dbReference type="Proteomes" id="UP000464314"/>
    </source>
</evidence>
<dbReference type="GO" id="GO:0046872">
    <property type="term" value="F:metal ion binding"/>
    <property type="evidence" value="ECO:0007669"/>
    <property type="project" value="UniProtKB-KW"/>
</dbReference>
<dbReference type="AlphaFoldDB" id="A0A6P1TN34"/>
<dbReference type="SUPFAM" id="SSF53800">
    <property type="entry name" value="Chelatase"/>
    <property type="match status" value="1"/>
</dbReference>
<dbReference type="PIRSF" id="PIRSF033579">
    <property type="entry name" value="Anaer_Co_chel"/>
    <property type="match status" value="1"/>
</dbReference>
<dbReference type="GO" id="GO:0016852">
    <property type="term" value="F:sirohydrochlorin cobaltochelatase activity"/>
    <property type="evidence" value="ECO:0007669"/>
    <property type="project" value="InterPro"/>
</dbReference>
<dbReference type="Pfam" id="PF06180">
    <property type="entry name" value="CbiK"/>
    <property type="match status" value="1"/>
</dbReference>
<dbReference type="PANTHER" id="PTHR33542:SF3">
    <property type="entry name" value="SIROHYDROCHLORIN FERROCHELATASE, CHLOROPLASTIC"/>
    <property type="match status" value="1"/>
</dbReference>
<reference evidence="3 4" key="1">
    <citation type="submission" date="2020-01" db="EMBL/GenBank/DDBJ databases">
        <title>Genome analysis of Anaerocolumna sp. CBA3638.</title>
        <authorList>
            <person name="Kim J."/>
            <person name="Roh S.W."/>
        </authorList>
    </citation>
    <scope>NUCLEOTIDE SEQUENCE [LARGE SCALE GENOMIC DNA]</scope>
    <source>
        <strain evidence="3 4">CBA3638</strain>
    </source>
</reference>
<protein>
    <submittedName>
        <fullName evidence="3">Sirohydrochlorin cobaltochelatase</fullName>
    </submittedName>
</protein>
<evidence type="ECO:0000313" key="3">
    <source>
        <dbReference type="EMBL" id="QHQ61246.1"/>
    </source>
</evidence>
<organism evidence="3 4">
    <name type="scientific">Anaerocolumna sedimenticola</name>
    <dbReference type="NCBI Taxonomy" id="2696063"/>
    <lineage>
        <taxon>Bacteria</taxon>
        <taxon>Bacillati</taxon>
        <taxon>Bacillota</taxon>
        <taxon>Clostridia</taxon>
        <taxon>Lachnospirales</taxon>
        <taxon>Lachnospiraceae</taxon>
        <taxon>Anaerocolumna</taxon>
    </lineage>
</organism>
<proteinExistence type="predicted"/>
<feature type="binding site" evidence="2">
    <location>
        <position position="146"/>
    </location>
    <ligand>
        <name>Co(2+)</name>
        <dbReference type="ChEBI" id="CHEBI:48828"/>
    </ligand>
</feature>
<dbReference type="KEGG" id="anr:Ana3638_11070"/>
<dbReference type="RefSeq" id="WP_161838072.1">
    <property type="nucleotide sequence ID" value="NZ_CP048000.1"/>
</dbReference>